<dbReference type="SUPFAM" id="SSF51735">
    <property type="entry name" value="NAD(P)-binding Rossmann-fold domains"/>
    <property type="match status" value="1"/>
</dbReference>
<dbReference type="GO" id="GO:0016491">
    <property type="term" value="F:oxidoreductase activity"/>
    <property type="evidence" value="ECO:0007669"/>
    <property type="project" value="UniProtKB-KW"/>
</dbReference>
<dbReference type="Pfam" id="PF03446">
    <property type="entry name" value="NAD_binding_2"/>
    <property type="match status" value="1"/>
</dbReference>
<gene>
    <name evidence="5" type="ORF">SAMN05421507_101195</name>
</gene>
<dbReference type="Proteomes" id="UP000199691">
    <property type="component" value="Unassembled WGS sequence"/>
</dbReference>
<dbReference type="InterPro" id="IPR006115">
    <property type="entry name" value="6PGDH_NADP-bd"/>
</dbReference>
<proteinExistence type="inferred from homology"/>
<dbReference type="InterPro" id="IPR036291">
    <property type="entry name" value="NAD(P)-bd_dom_sf"/>
</dbReference>
<dbReference type="GO" id="GO:0003677">
    <property type="term" value="F:DNA binding"/>
    <property type="evidence" value="ECO:0007669"/>
    <property type="project" value="TreeGrafter"/>
</dbReference>
<dbReference type="AlphaFoldDB" id="A0A1H0E1F9"/>
<evidence type="ECO:0000313" key="6">
    <source>
        <dbReference type="Proteomes" id="UP000199691"/>
    </source>
</evidence>
<name>A0A1H0E1F9_9PSEU</name>
<organism evidence="5 6">
    <name type="scientific">Lentzea jiangxiensis</name>
    <dbReference type="NCBI Taxonomy" id="641025"/>
    <lineage>
        <taxon>Bacteria</taxon>
        <taxon>Bacillati</taxon>
        <taxon>Actinomycetota</taxon>
        <taxon>Actinomycetes</taxon>
        <taxon>Pseudonocardiales</taxon>
        <taxon>Pseudonocardiaceae</taxon>
        <taxon>Lentzea</taxon>
    </lineage>
</organism>
<dbReference type="SUPFAM" id="SSF48179">
    <property type="entry name" value="6-phosphogluconate dehydrogenase C-terminal domain-like"/>
    <property type="match status" value="1"/>
</dbReference>
<evidence type="ECO:0000256" key="1">
    <source>
        <dbReference type="ARBA" id="ARBA00009080"/>
    </source>
</evidence>
<dbReference type="InterPro" id="IPR013328">
    <property type="entry name" value="6PGD_dom2"/>
</dbReference>
<dbReference type="GO" id="GO:0050661">
    <property type="term" value="F:NADP binding"/>
    <property type="evidence" value="ECO:0007669"/>
    <property type="project" value="InterPro"/>
</dbReference>
<dbReference type="InterPro" id="IPR051265">
    <property type="entry name" value="HIBADH-related_NP60_sf"/>
</dbReference>
<accession>A0A1H0E1F9</accession>
<dbReference type="STRING" id="641025.SAMN05421507_101195"/>
<dbReference type="PANTHER" id="PTHR43580">
    <property type="entry name" value="OXIDOREDUCTASE GLYR1-RELATED"/>
    <property type="match status" value="1"/>
</dbReference>
<feature type="domain" description="NADPH-dependent reductive aminase-like C-terminal" evidence="4">
    <location>
        <begin position="148"/>
        <end position="274"/>
    </location>
</feature>
<comment type="similarity">
    <text evidence="1">Belongs to the HIBADH-related family.</text>
</comment>
<dbReference type="GO" id="GO:0000785">
    <property type="term" value="C:chromatin"/>
    <property type="evidence" value="ECO:0007669"/>
    <property type="project" value="TreeGrafter"/>
</dbReference>
<dbReference type="EMBL" id="FNIX01000001">
    <property type="protein sequence ID" value="SDN76071.1"/>
    <property type="molecule type" value="Genomic_DNA"/>
</dbReference>
<evidence type="ECO:0000256" key="2">
    <source>
        <dbReference type="ARBA" id="ARBA00023002"/>
    </source>
</evidence>
<dbReference type="Gene3D" id="1.10.1040.10">
    <property type="entry name" value="N-(1-d-carboxylethyl)-l-norvaline Dehydrogenase, domain 2"/>
    <property type="match status" value="1"/>
</dbReference>
<keyword evidence="2" id="KW-0560">Oxidoreductase</keyword>
<dbReference type="InterPro" id="IPR015815">
    <property type="entry name" value="HIBADH-related"/>
</dbReference>
<dbReference type="GO" id="GO:0031491">
    <property type="term" value="F:nucleosome binding"/>
    <property type="evidence" value="ECO:0007669"/>
    <property type="project" value="TreeGrafter"/>
</dbReference>
<evidence type="ECO:0000259" key="4">
    <source>
        <dbReference type="Pfam" id="PF21761"/>
    </source>
</evidence>
<keyword evidence="6" id="KW-1185">Reference proteome</keyword>
<dbReference type="PANTHER" id="PTHR43580:SF2">
    <property type="entry name" value="CYTOKINE-LIKE NUCLEAR FACTOR N-PAC"/>
    <property type="match status" value="1"/>
</dbReference>
<evidence type="ECO:0000313" key="5">
    <source>
        <dbReference type="EMBL" id="SDN76071.1"/>
    </source>
</evidence>
<reference evidence="6" key="1">
    <citation type="submission" date="2016-10" db="EMBL/GenBank/DDBJ databases">
        <authorList>
            <person name="Varghese N."/>
            <person name="Submissions S."/>
        </authorList>
    </citation>
    <scope>NUCLEOTIDE SEQUENCE [LARGE SCALE GENOMIC DNA]</scope>
    <source>
        <strain evidence="6">CGMCC 4.6609</strain>
    </source>
</reference>
<dbReference type="Gene3D" id="3.40.50.720">
    <property type="entry name" value="NAD(P)-binding Rossmann-like Domain"/>
    <property type="match status" value="1"/>
</dbReference>
<dbReference type="PIRSF" id="PIRSF000103">
    <property type="entry name" value="HIBADH"/>
    <property type="match status" value="1"/>
</dbReference>
<sequence length="274" mass="29631">MGTKKTVSVLGLGRMGGALARALVDKGYEVTVWNRSEDKPTPPNTTRVSTPEEAFKSDVVITCLSTYEAQQPLLTNDIKTLVNLTSGTPEQARNTAQWAESNGVEYVDGVIMAVPQQIGTPQARILFSGNENHYVLDAFGEPVHVGEDAGLAALYDLALLGLMWAAFGGYLQAVALMGSAGIAPERFTPMAVSWLNEMTTLLPEMGEETQSRQYETEVSALDINVAGLRMLTEAGREQGLDTTLPQALHDLFERAQRNGHGAHSIASVIEEIRK</sequence>
<evidence type="ECO:0000259" key="3">
    <source>
        <dbReference type="Pfam" id="PF03446"/>
    </source>
</evidence>
<dbReference type="InterPro" id="IPR048666">
    <property type="entry name" value="RedAm-like_C"/>
</dbReference>
<protein>
    <submittedName>
        <fullName evidence="5">3-hydroxyisobutyrate dehydrogenase</fullName>
    </submittedName>
</protein>
<dbReference type="GO" id="GO:0140673">
    <property type="term" value="P:transcription elongation-coupled chromatin remodeling"/>
    <property type="evidence" value="ECO:0007669"/>
    <property type="project" value="TreeGrafter"/>
</dbReference>
<dbReference type="RefSeq" id="WP_245732926.1">
    <property type="nucleotide sequence ID" value="NZ_FNIX01000001.1"/>
</dbReference>
<feature type="domain" description="6-phosphogluconate dehydrogenase NADP-binding" evidence="3">
    <location>
        <begin position="7"/>
        <end position="109"/>
    </location>
</feature>
<dbReference type="InterPro" id="IPR008927">
    <property type="entry name" value="6-PGluconate_DH-like_C_sf"/>
</dbReference>
<dbReference type="Pfam" id="PF21761">
    <property type="entry name" value="RedAm-like_C"/>
    <property type="match status" value="1"/>
</dbReference>